<proteinExistence type="predicted"/>
<dbReference type="EMBL" id="JAGQHR010001050">
    <property type="protein sequence ID" value="MCA9730217.1"/>
    <property type="molecule type" value="Genomic_DNA"/>
</dbReference>
<evidence type="ECO:0000256" key="1">
    <source>
        <dbReference type="ARBA" id="ARBA00004167"/>
    </source>
</evidence>
<comment type="caution">
    <text evidence="10">The sequence shown here is derived from an EMBL/GenBank/DDBJ whole genome shotgun (WGS) entry which is preliminary data.</text>
</comment>
<evidence type="ECO:0000256" key="7">
    <source>
        <dbReference type="ARBA" id="ARBA00029829"/>
    </source>
</evidence>
<evidence type="ECO:0000256" key="3">
    <source>
        <dbReference type="ARBA" id="ARBA00022475"/>
    </source>
</evidence>
<reference evidence="10" key="1">
    <citation type="submission" date="2020-04" db="EMBL/GenBank/DDBJ databases">
        <authorList>
            <person name="Zhang T."/>
        </authorList>
    </citation>
    <scope>NUCLEOTIDE SEQUENCE</scope>
    <source>
        <strain evidence="10">HKST-UBA01</strain>
    </source>
</reference>
<evidence type="ECO:0000256" key="4">
    <source>
        <dbReference type="ARBA" id="ARBA00022692"/>
    </source>
</evidence>
<dbReference type="GO" id="GO:0016989">
    <property type="term" value="F:sigma factor antagonist activity"/>
    <property type="evidence" value="ECO:0007669"/>
    <property type="project" value="TreeGrafter"/>
</dbReference>
<evidence type="ECO:0000256" key="8">
    <source>
        <dbReference type="ARBA" id="ARBA00030803"/>
    </source>
</evidence>
<evidence type="ECO:0000256" key="5">
    <source>
        <dbReference type="ARBA" id="ARBA00022989"/>
    </source>
</evidence>
<organism evidence="10 11">
    <name type="scientific">Eiseniibacteriota bacterium</name>
    <dbReference type="NCBI Taxonomy" id="2212470"/>
    <lineage>
        <taxon>Bacteria</taxon>
        <taxon>Candidatus Eiseniibacteriota</taxon>
    </lineage>
</organism>
<evidence type="ECO:0000256" key="2">
    <source>
        <dbReference type="ARBA" id="ARBA00004236"/>
    </source>
</evidence>
<dbReference type="Gene3D" id="1.10.10.1320">
    <property type="entry name" value="Anti-sigma factor, zinc-finger domain"/>
    <property type="match status" value="1"/>
</dbReference>
<sequence>MNRSHEPFLELCAGYVLEILEPDERQLLQAHLDEGCPECEALLRELAEGGALLASTAPAIPPPAAIKERMLAQVRSEQHAADPRPAPAIRAEQPAVIYRMPVWARIGMTALAAASLLLAFDAFRIRQRNAQLDQQLFFVRAQLTQMESQLQEEAKWAQVVSSTEARFALLSATPDGHPEQAAWAMFDPESQRAVVLVNEAAAPAGKDYELWAIADGAPRSLGLIHPDASGRALLHLEDLGKVDAFAVSLEPTGGSPDPRAPSGPVVLVGNVQG</sequence>
<accession>A0A956M3U1</accession>
<keyword evidence="6" id="KW-0472">Membrane</keyword>
<comment type="subcellular location">
    <subcellularLocation>
        <location evidence="2">Cell membrane</location>
    </subcellularLocation>
    <subcellularLocation>
        <location evidence="1">Membrane</location>
        <topology evidence="1">Single-pass membrane protein</topology>
    </subcellularLocation>
</comment>
<dbReference type="AlphaFoldDB" id="A0A956M3U1"/>
<dbReference type="Proteomes" id="UP000697710">
    <property type="component" value="Unassembled WGS sequence"/>
</dbReference>
<dbReference type="InterPro" id="IPR041916">
    <property type="entry name" value="Anti_sigma_zinc_sf"/>
</dbReference>
<evidence type="ECO:0000313" key="11">
    <source>
        <dbReference type="Proteomes" id="UP000697710"/>
    </source>
</evidence>
<dbReference type="PANTHER" id="PTHR37461:SF1">
    <property type="entry name" value="ANTI-SIGMA-K FACTOR RSKA"/>
    <property type="match status" value="1"/>
</dbReference>
<keyword evidence="3" id="KW-1003">Cell membrane</keyword>
<reference evidence="10" key="2">
    <citation type="journal article" date="2021" name="Microbiome">
        <title>Successional dynamics and alternative stable states in a saline activated sludge microbial community over 9 years.</title>
        <authorList>
            <person name="Wang Y."/>
            <person name="Ye J."/>
            <person name="Ju F."/>
            <person name="Liu L."/>
            <person name="Boyd J.A."/>
            <person name="Deng Y."/>
            <person name="Parks D.H."/>
            <person name="Jiang X."/>
            <person name="Yin X."/>
            <person name="Woodcroft B.J."/>
            <person name="Tyson G.W."/>
            <person name="Hugenholtz P."/>
            <person name="Polz M.F."/>
            <person name="Zhang T."/>
        </authorList>
    </citation>
    <scope>NUCLEOTIDE SEQUENCE</scope>
    <source>
        <strain evidence="10">HKST-UBA01</strain>
    </source>
</reference>
<dbReference type="GO" id="GO:0006417">
    <property type="term" value="P:regulation of translation"/>
    <property type="evidence" value="ECO:0007669"/>
    <property type="project" value="TreeGrafter"/>
</dbReference>
<dbReference type="InterPro" id="IPR051474">
    <property type="entry name" value="Anti-sigma-K/W_factor"/>
</dbReference>
<evidence type="ECO:0000256" key="6">
    <source>
        <dbReference type="ARBA" id="ARBA00023136"/>
    </source>
</evidence>
<dbReference type="PANTHER" id="PTHR37461">
    <property type="entry name" value="ANTI-SIGMA-K FACTOR RSKA"/>
    <property type="match status" value="1"/>
</dbReference>
<dbReference type="Pfam" id="PF10099">
    <property type="entry name" value="RskA_C"/>
    <property type="match status" value="1"/>
</dbReference>
<dbReference type="InterPro" id="IPR018764">
    <property type="entry name" value="RskA_C"/>
</dbReference>
<protein>
    <recommendedName>
        <fullName evidence="8">Regulator of SigK</fullName>
    </recommendedName>
    <alternativeName>
        <fullName evidence="7">Sigma-K anti-sigma factor RskA</fullName>
    </alternativeName>
</protein>
<gene>
    <name evidence="10" type="ORF">KC729_21210</name>
</gene>
<feature type="domain" description="Anti-sigma K factor RskA C-terminal" evidence="9">
    <location>
        <begin position="109"/>
        <end position="265"/>
    </location>
</feature>
<name>A0A956M3U1_UNCEI</name>
<evidence type="ECO:0000259" key="9">
    <source>
        <dbReference type="Pfam" id="PF10099"/>
    </source>
</evidence>
<dbReference type="GO" id="GO:0005886">
    <property type="term" value="C:plasma membrane"/>
    <property type="evidence" value="ECO:0007669"/>
    <property type="project" value="UniProtKB-SubCell"/>
</dbReference>
<evidence type="ECO:0000313" key="10">
    <source>
        <dbReference type="EMBL" id="MCA9730217.1"/>
    </source>
</evidence>
<keyword evidence="4" id="KW-0812">Transmembrane</keyword>
<keyword evidence="5" id="KW-1133">Transmembrane helix</keyword>